<dbReference type="Gene3D" id="1.10.439.10">
    <property type="entry name" value="Penicillin Amidohydrolase, domain 1"/>
    <property type="match status" value="1"/>
</dbReference>
<dbReference type="InterPro" id="IPR043146">
    <property type="entry name" value="Penicillin_amidase_N_B-knob"/>
</dbReference>
<keyword evidence="2" id="KW-0378">Hydrolase</keyword>
<reference evidence="4 5" key="1">
    <citation type="submission" date="2018-11" db="EMBL/GenBank/DDBJ databases">
        <title>Taxonoimc description of Halomarina strain SPP-AMP-1.</title>
        <authorList>
            <person name="Pal Y."/>
            <person name="Srinivasana K."/>
            <person name="Verma A."/>
            <person name="Kumar P."/>
        </authorList>
    </citation>
    <scope>NUCLEOTIDE SEQUENCE [LARGE SCALE GENOMIC DNA]</scope>
    <source>
        <strain evidence="4 5">SPP-AMP-1</strain>
    </source>
</reference>
<dbReference type="InterPro" id="IPR023343">
    <property type="entry name" value="Penicillin_amidase_dom1"/>
</dbReference>
<sequence length="842" mass="92929">MSDAMPPVELLTDAYNVTHVYVDDTEGYVDEDELYALSYANGYVQARDRLFEMDALRHIGYGDSASVLGPMQLQSDVQVRRDLYTREELTAQYETASTTVQVSLQGFADGVNRQLIERLVDRDLPAEFIALGHSPEPWSPTDSVAVIAYMIGYFGVDGGTELKNAETFAQLIDSLDGERAAYEAYEDLNWLSVPENHYTTIDDAELTVAGGESVPNYDTVPDEQIALTHAATDTTPWGVDSDVLDGATPSVRRAIGALSGFRWGSNALAVDGDHTETDTPMLFGGPQMGYFEPPVIHEIGLHGAGFDVSGVGVVGTPGVVIGRTPEFAWSVTSGYDDQVDTIAVELHPEDRHRYRWNGEWRRMETETVVHRPSVLGALGNGDRPQGAVEQEIARIEERGDSMPVIAWNPDERIAWCQRTTTRGDELAGVFQWAELGRQDSFEEFETQLAEFPFTFNFIYADEEEIAYVHTGSVPDRNDALDHRFPAPGSTHRWESITTGTGLTMSVRDPEQGYIAQWNNAPVAGWRAGDVAGRWGSIHRVELLDRVTQDAIDDGPLSIDDLAGIVRNAATRSPIANATTPAFIDAAREAGLDALSDELEQWANEAYTWHTENGRHHPGVAIWETVRRELQELAFEKELGDLVPPLQFNPPTDIDLDKNEDPHAGDHGRALRDVTLIDALAERTNHEWLGETPTDTVRTAVERARNSLADRFGTDDPTAWRMDGRTTGFKTISAADGPEIGLVNRGSWNFLVSLDTGAGRSILPPGNSGHLSVGELIGTVRGSPPDRLTDQLELYERFEYKPFPVERAAVADNACHQDTLSVVRQSGINGQAFALLTRWLRRQ</sequence>
<dbReference type="Pfam" id="PF01804">
    <property type="entry name" value="Penicil_amidase"/>
    <property type="match status" value="1"/>
</dbReference>
<proteinExistence type="inferred from homology"/>
<dbReference type="PANTHER" id="PTHR34218:SF4">
    <property type="entry name" value="ACYL-HOMOSERINE LACTONE ACYLASE QUIP"/>
    <property type="match status" value="1"/>
</dbReference>
<dbReference type="Gene3D" id="1.10.1400.10">
    <property type="match status" value="1"/>
</dbReference>
<name>A0A3P3RJS2_9EURY</name>
<dbReference type="InterPro" id="IPR014395">
    <property type="entry name" value="Pen/GL7ACA/AHL_acylase"/>
</dbReference>
<dbReference type="InterPro" id="IPR029055">
    <property type="entry name" value="Ntn_hydrolases_N"/>
</dbReference>
<dbReference type="SUPFAM" id="SSF56235">
    <property type="entry name" value="N-terminal nucleophile aminohydrolases (Ntn hydrolases)"/>
    <property type="match status" value="1"/>
</dbReference>
<evidence type="ECO:0008006" key="6">
    <source>
        <dbReference type="Google" id="ProtNLM"/>
    </source>
</evidence>
<comment type="caution">
    <text evidence="4">The sequence shown here is derived from an EMBL/GenBank/DDBJ whole genome shotgun (WGS) entry which is preliminary data.</text>
</comment>
<evidence type="ECO:0000313" key="5">
    <source>
        <dbReference type="Proteomes" id="UP000282322"/>
    </source>
</evidence>
<protein>
    <recommendedName>
        <fullName evidence="6">Penicillin acylase family protein</fullName>
    </recommendedName>
</protein>
<dbReference type="Gene3D" id="3.60.20.10">
    <property type="entry name" value="Glutamine Phosphoribosylpyrophosphate, subunit 1, domain 1"/>
    <property type="match status" value="1"/>
</dbReference>
<evidence type="ECO:0000256" key="2">
    <source>
        <dbReference type="ARBA" id="ARBA00022801"/>
    </source>
</evidence>
<dbReference type="GO" id="GO:0017000">
    <property type="term" value="P:antibiotic biosynthetic process"/>
    <property type="evidence" value="ECO:0007669"/>
    <property type="project" value="InterPro"/>
</dbReference>
<keyword evidence="3" id="KW-0865">Zymogen</keyword>
<organism evidence="4 5">
    <name type="scientific">Halocatena pleomorpha</name>
    <dbReference type="NCBI Taxonomy" id="1785090"/>
    <lineage>
        <taxon>Archaea</taxon>
        <taxon>Methanobacteriati</taxon>
        <taxon>Methanobacteriota</taxon>
        <taxon>Stenosarchaea group</taxon>
        <taxon>Halobacteria</taxon>
        <taxon>Halobacteriales</taxon>
        <taxon>Natronomonadaceae</taxon>
        <taxon>Halocatena</taxon>
    </lineage>
</organism>
<keyword evidence="5" id="KW-1185">Reference proteome</keyword>
<dbReference type="AlphaFoldDB" id="A0A3P3RJS2"/>
<dbReference type="EMBL" id="RRCH01000003">
    <property type="protein sequence ID" value="RRJ33574.1"/>
    <property type="molecule type" value="Genomic_DNA"/>
</dbReference>
<evidence type="ECO:0000313" key="4">
    <source>
        <dbReference type="EMBL" id="RRJ33574.1"/>
    </source>
</evidence>
<dbReference type="PANTHER" id="PTHR34218">
    <property type="entry name" value="PEPTIDASE S45 PENICILLIN AMIDASE"/>
    <property type="match status" value="1"/>
</dbReference>
<comment type="similarity">
    <text evidence="1">Belongs to the peptidase S45 family.</text>
</comment>
<dbReference type="PIRSF" id="PIRSF001227">
    <property type="entry name" value="Pen_acylase"/>
    <property type="match status" value="1"/>
</dbReference>
<dbReference type="RefSeq" id="WP_124953440.1">
    <property type="nucleotide sequence ID" value="NZ_RRCH01000003.1"/>
</dbReference>
<dbReference type="Gene3D" id="2.30.120.10">
    <property type="match status" value="1"/>
</dbReference>
<dbReference type="Proteomes" id="UP000282322">
    <property type="component" value="Unassembled WGS sequence"/>
</dbReference>
<dbReference type="InterPro" id="IPR043147">
    <property type="entry name" value="Penicillin_amidase_A-knob"/>
</dbReference>
<gene>
    <name evidence="4" type="ORF">EIK79_01890</name>
</gene>
<evidence type="ECO:0000256" key="3">
    <source>
        <dbReference type="ARBA" id="ARBA00023145"/>
    </source>
</evidence>
<dbReference type="OrthoDB" id="56056at2157"/>
<accession>A0A3P3RJS2</accession>
<dbReference type="GO" id="GO:0016811">
    <property type="term" value="F:hydrolase activity, acting on carbon-nitrogen (but not peptide) bonds, in linear amides"/>
    <property type="evidence" value="ECO:0007669"/>
    <property type="project" value="InterPro"/>
</dbReference>
<dbReference type="InterPro" id="IPR002692">
    <property type="entry name" value="S45"/>
</dbReference>
<evidence type="ECO:0000256" key="1">
    <source>
        <dbReference type="ARBA" id="ARBA00006586"/>
    </source>
</evidence>